<keyword evidence="5" id="KW-1185">Reference proteome</keyword>
<dbReference type="InterPro" id="IPR002985">
    <property type="entry name" value="Arg_decrbxlase"/>
</dbReference>
<dbReference type="InterPro" id="IPR029066">
    <property type="entry name" value="PLP-binding_barrel"/>
</dbReference>
<feature type="domain" description="Orn/DAP/Arg decarboxylase 2 N-terminal" evidence="3">
    <location>
        <begin position="57"/>
        <end position="310"/>
    </location>
</feature>
<evidence type="ECO:0000256" key="1">
    <source>
        <dbReference type="ARBA" id="ARBA00001933"/>
    </source>
</evidence>
<dbReference type="SUPFAM" id="SSF50621">
    <property type="entry name" value="Alanine racemase C-terminal domain-like"/>
    <property type="match status" value="1"/>
</dbReference>
<dbReference type="GO" id="GO:0033388">
    <property type="term" value="P:putrescine biosynthetic process from arginine"/>
    <property type="evidence" value="ECO:0007669"/>
    <property type="project" value="TreeGrafter"/>
</dbReference>
<accession>A0A512B5Z4</accession>
<evidence type="ECO:0000313" key="5">
    <source>
        <dbReference type="Proteomes" id="UP000321532"/>
    </source>
</evidence>
<dbReference type="RefSeq" id="WP_146905431.1">
    <property type="nucleotide sequence ID" value="NZ_BJYS01000060.1"/>
</dbReference>
<sequence length="465" mass="54529">MDKYIDLINQTFDFPTEEFHVEDDQMIFNGIPLMEIIKEYGTPLKLTYLPKISSQIQKAKKLFRESMEKLNYQGKYTYAYCTKSSHFSFVLEEALKNDIHIETSSGYDIPIIRALYEKGKLRKDTYVICNGYKREAYRRNIADLLNDGFYNCTPILDNLDEIDYYKEHVNQKCRLGIRVASDEEPKFEFYTSRLGIRYNDVVDLYLNKIKDDAKFELKMLHYFINSGIKDTSYYWSELSRFVHKYCELKKVCPELDSIDIGGGFPIKTSIQFEYNYRYMIEEILRTIQRICKEEGVPEPNIFTEFGIFTVGESGANIYSILDLKLQNDKELWYMIDGSFITNLPDSWALSQRYILLAINHLRKEYQRIQIGGLTCDSQDYYNSEIHSFQVFLPKITKQEPEPLYIGFFHTGAYQESLSGYGGIKHCLIPAPKHVIIDRDETGNLKSWLFAEEQSSESMLKILGYK</sequence>
<comment type="cofactor">
    <cofactor evidence="1">
        <name>pyridoxal 5'-phosphate</name>
        <dbReference type="ChEBI" id="CHEBI:597326"/>
    </cofactor>
</comment>
<dbReference type="Gene3D" id="3.20.20.10">
    <property type="entry name" value="Alanine racemase"/>
    <property type="match status" value="1"/>
</dbReference>
<dbReference type="Proteomes" id="UP000321532">
    <property type="component" value="Unassembled WGS sequence"/>
</dbReference>
<comment type="caution">
    <text evidence="4">The sequence shown here is derived from an EMBL/GenBank/DDBJ whole genome shotgun (WGS) entry which is preliminary data.</text>
</comment>
<dbReference type="GO" id="GO:0006527">
    <property type="term" value="P:L-arginine catabolic process"/>
    <property type="evidence" value="ECO:0007669"/>
    <property type="project" value="InterPro"/>
</dbReference>
<dbReference type="GO" id="GO:0008792">
    <property type="term" value="F:arginine decarboxylase activity"/>
    <property type="evidence" value="ECO:0007669"/>
    <property type="project" value="InterPro"/>
</dbReference>
<dbReference type="SUPFAM" id="SSF51419">
    <property type="entry name" value="PLP-binding barrel"/>
    <property type="match status" value="1"/>
</dbReference>
<keyword evidence="2" id="KW-0663">Pyridoxal phosphate</keyword>
<name>A0A512B5Z4_9BACT</name>
<dbReference type="Pfam" id="PF02784">
    <property type="entry name" value="Orn_Arg_deC_N"/>
    <property type="match status" value="1"/>
</dbReference>
<dbReference type="PANTHER" id="PTHR43295">
    <property type="entry name" value="ARGININE DECARBOXYLASE"/>
    <property type="match status" value="1"/>
</dbReference>
<dbReference type="PANTHER" id="PTHR43295:SF9">
    <property type="entry name" value="BIOSYNTHETIC ARGININE DECARBOXYLASE"/>
    <property type="match status" value="1"/>
</dbReference>
<dbReference type="InterPro" id="IPR009006">
    <property type="entry name" value="Ala_racemase/Decarboxylase_C"/>
</dbReference>
<evidence type="ECO:0000313" key="4">
    <source>
        <dbReference type="EMBL" id="GEO07378.1"/>
    </source>
</evidence>
<dbReference type="Gene3D" id="2.40.37.10">
    <property type="entry name" value="Lyase, Ornithine Decarboxylase, Chain A, domain 1"/>
    <property type="match status" value="1"/>
</dbReference>
<dbReference type="EMBL" id="BJYS01000060">
    <property type="protein sequence ID" value="GEO07378.1"/>
    <property type="molecule type" value="Genomic_DNA"/>
</dbReference>
<gene>
    <name evidence="4" type="primary">speA</name>
    <name evidence="4" type="ORF">AAE02nite_50420</name>
</gene>
<evidence type="ECO:0000256" key="2">
    <source>
        <dbReference type="ARBA" id="ARBA00022898"/>
    </source>
</evidence>
<dbReference type="OrthoDB" id="9802658at2"/>
<dbReference type="InterPro" id="IPR022644">
    <property type="entry name" value="De-COase2_N"/>
</dbReference>
<dbReference type="AlphaFoldDB" id="A0A512B5Z4"/>
<protein>
    <submittedName>
        <fullName evidence="4">Arginine decarboxylase</fullName>
    </submittedName>
</protein>
<evidence type="ECO:0000259" key="3">
    <source>
        <dbReference type="Pfam" id="PF02784"/>
    </source>
</evidence>
<proteinExistence type="predicted"/>
<organism evidence="4 5">
    <name type="scientific">Adhaeribacter aerolatus</name>
    <dbReference type="NCBI Taxonomy" id="670289"/>
    <lineage>
        <taxon>Bacteria</taxon>
        <taxon>Pseudomonadati</taxon>
        <taxon>Bacteroidota</taxon>
        <taxon>Cytophagia</taxon>
        <taxon>Cytophagales</taxon>
        <taxon>Hymenobacteraceae</taxon>
        <taxon>Adhaeribacter</taxon>
    </lineage>
</organism>
<reference evidence="4 5" key="1">
    <citation type="submission" date="2019-07" db="EMBL/GenBank/DDBJ databases">
        <title>Whole genome shotgun sequence of Adhaeribacter aerolatus NBRC 106133.</title>
        <authorList>
            <person name="Hosoyama A."/>
            <person name="Uohara A."/>
            <person name="Ohji S."/>
            <person name="Ichikawa N."/>
        </authorList>
    </citation>
    <scope>NUCLEOTIDE SEQUENCE [LARGE SCALE GENOMIC DNA]</scope>
    <source>
        <strain evidence="4 5">NBRC 106133</strain>
    </source>
</reference>
<dbReference type="GO" id="GO:0008295">
    <property type="term" value="P:spermidine biosynthetic process"/>
    <property type="evidence" value="ECO:0007669"/>
    <property type="project" value="InterPro"/>
</dbReference>